<dbReference type="EMBL" id="MNPV01000006">
    <property type="protein sequence ID" value="ONH42724.1"/>
    <property type="molecule type" value="Genomic_DNA"/>
</dbReference>
<dbReference type="Gene3D" id="3.80.10.10">
    <property type="entry name" value="Ribonuclease Inhibitor"/>
    <property type="match status" value="1"/>
</dbReference>
<dbReference type="PANTHER" id="PTHR48051:SF46">
    <property type="entry name" value="LEUCINE RICH REPEAT-CONTAINING DOMAIN PROTEIN"/>
    <property type="match status" value="1"/>
</dbReference>
<evidence type="ECO:0000256" key="4">
    <source>
        <dbReference type="ARBA" id="ARBA00022737"/>
    </source>
</evidence>
<evidence type="ECO:0000256" key="3">
    <source>
        <dbReference type="ARBA" id="ARBA00022614"/>
    </source>
</evidence>
<dbReference type="PROSITE" id="PS51450">
    <property type="entry name" value="LRR"/>
    <property type="match status" value="1"/>
</dbReference>
<evidence type="ECO:0000256" key="5">
    <source>
        <dbReference type="ARBA" id="ARBA00023026"/>
    </source>
</evidence>
<dbReference type="GO" id="GO:0016567">
    <property type="term" value="P:protein ubiquitination"/>
    <property type="evidence" value="ECO:0007669"/>
    <property type="project" value="InterPro"/>
</dbReference>
<gene>
    <name evidence="8" type="ORF">BLL37_19765</name>
</gene>
<dbReference type="InterPro" id="IPR050216">
    <property type="entry name" value="LRR_domain-containing"/>
</dbReference>
<keyword evidence="5" id="KW-0843">Virulence</keyword>
<dbReference type="InterPro" id="IPR029487">
    <property type="entry name" value="NEL_dom"/>
</dbReference>
<dbReference type="InterPro" id="IPR032675">
    <property type="entry name" value="LRR_dom_sf"/>
</dbReference>
<name>A0A1V2JBD5_PSEAZ</name>
<keyword evidence="6" id="KW-0832">Ubl conjugation</keyword>
<protein>
    <recommendedName>
        <fullName evidence="2">RING-type E3 ubiquitin transferase</fullName>
        <ecNumber evidence="2">2.3.2.27</ecNumber>
    </recommendedName>
</protein>
<sequence>MPTHQLLNGLSGNLQSSDAWGQQQALAQIRRTLTRTLDSLTPDQQRTYVWLQREALQALTAVESENHNLINTFKTQGLARLRERIGNQDPLHVFLHTRYLEEVQAPLPWEPRTSTTSLSPNLRRFRRAYDEWKYRSHVSSLSLWEAACLNFDFATSTPQRSGTTFIDAAYLTGNENPQLTVKAFVDIARDLDLGGQLDTTLRATLGKDGKLQRLLHESTLANLRFEALEAYRNRAVTGLTRELYDRLTQAIDGSGPALEFETLGMSTGVTLLPAVPFVPSGETIPVPLLLIRVGSLGVVSYFPFRPGGAMHYHADANAANAHFMQQLKDGHRKHDLGWFSRQLPMTEMQGFKRLDASEQRPENLSAAAGFLYDTFHRLFPAKTLDGLRFTPDPKHGRTESLAQALTYRHIQHYQANLATLATRRSTRDLQAVMAGAAAIADEILQLLLTPMPGGVTGLNRVMQAVVFGSLTYSVIIGFNEVARGQANDLAAAMADVADLAINGLLISTAGRVHQQRIQGLLQRLGNPQKLTRSDGTDVLWKPDIGTYAILDQNLLNGQTPNAQGVYQINGRQYAWLKHGEQQRVVEVDHDPKALGFVLKQENGSNAAPPIVFNPALQAWTLDLKNAHTLSDIQLIERMLPNGSSPVPRVDMDHMLRSIAPSRSTLDSVWAGEPAPINLIEGVRRLQVDRVIDQLISDFHRRGYMPPHADGAVLCLLTQVPGWPSEVSIQVHDAQGALIETYAATDTPPATGSITKLKRRDDGTYIALDGADTTVTSQEQLFELIIDQQPANSLLGREGSPNLTPAQRIARVRLQISELAQAHRLALFSALYRYAGHARHELPAGDAARAFIPLKVAPPLVPITPVLRKLRDRFAPLTPANLAQLLEEVPLNASQQATFLQSGTLPQSVRDHLDHHRAALRIDVALDSLYHPRVFHADNDQWAREFATSLLRDVLDRQFVVTELATSKATPRYVSTGPDDTTVELLHYGEGRYEAYDMRNGGPIPVSPAVDSFYLAIGSVLQPHERLKLGMQSASDARGLRNTLGNLMSAQRSPRGYVSLLDLSLRQYEYDGVLPTGAQPNTKGLYDLDGQHLLPLYGSLYPIEFDTRVLKWRLKHPSKVGVDTPLLEHNGRGAWRLSSENPMAWSDHRLLYRLGAQEYNVDERTAARILRITGTPARALREVHSTHQAPPPLLEDTCKRFRIERDILHFIQAMSTYSATQNARPSLQLLLASRLPNWPGSHRLEIVDSEGTVIRQYPATRNPSAETIRLTEAESRSREPLKKLVRNDALIRALLSELPASEEERLFKLAKKIAEHAYHERAQLFDNLYAQSEQGGNVLEQRFKSRFPHMPRSAVTAILEQASPQELKQLQDHSQVGLRLAEQARLTTHDVRLNRAFEGLYLKTLANPDSEKITLHLLKDLPGWPPQLRLDIHDGNANGRLLESAGQPAGIDRRTLARFNGGFHAYDKQGRLLNEPAEVGSDLLNAISLLLSDAECKALGIVDGGDLSPVQHTIAELALNQRIAIKELLGLPHIPYWLQPPMRVDSSFIAYPFSLRGLWPFSGNQPVDLVSKVRELYPSFSQFRAQELIDGLGMSEPAALIELQRRKAEYQSLQFELQRWIETPQAVDDPATDPVGWNYGVRRQLADRILRAWRQESRVAYDNDSGLFDTHQLLLRLNGNSLPDPDFILSTQGFEHIEYLRIDGDIFPPTGNAFLGKFTGLTHLKIDCMLSELPTSLTQMTQLEHLDLRDNAIVLTGESRQRLASMTRLNELHLDGNPLGLTPDISRMSRLRVLALRQTNIEHWPIGAESRTSLRHLLLQENRLTTIPDAVFSDVRMGPTNRNTVLHDNPLSETTLARIREYRHRTGIVIGGTLPGILHQQAMSIDFNRWLAGVPVEQHAARQTLWEQLRNNEGASPDDTFRVLRDLPQSYAYTHSPASQQALTERVWHLLDAMGQSTELRERVFLNTYLEGTCGDGAILAFINMEIEHIVHQARSQAGSNQADRELLKLARQLFYLRQVDQLAERHIQTLREAGVEPDDAEVKLYYRLRFRAQFQLPIRREEMLYAVEEWVDEHDIAAARRTLEALSNTQAAQNSLLMEEFWIEYLARSYPEPFSTIENVVSHQLNSLNQEIPDKRSEAYLERRQSLVDLEIAERNRLVRQLTEAAQLAQQQVN</sequence>
<evidence type="ECO:0000256" key="1">
    <source>
        <dbReference type="ARBA" id="ARBA00000900"/>
    </source>
</evidence>
<keyword evidence="6" id="KW-0964">Secreted</keyword>
<dbReference type="SUPFAM" id="SSF52058">
    <property type="entry name" value="L domain-like"/>
    <property type="match status" value="1"/>
</dbReference>
<evidence type="ECO:0000256" key="6">
    <source>
        <dbReference type="PROSITE-ProRule" id="PRU01398"/>
    </source>
</evidence>
<dbReference type="EC" id="2.3.2.27" evidence="2"/>
<comment type="catalytic activity">
    <reaction evidence="1">
        <text>S-ubiquitinyl-[E2 ubiquitin-conjugating enzyme]-L-cysteine + [acceptor protein]-L-lysine = [E2 ubiquitin-conjugating enzyme]-L-cysteine + N(6)-ubiquitinyl-[acceptor protein]-L-lysine.</text>
        <dbReference type="EC" id="2.3.2.27"/>
    </reaction>
</comment>
<dbReference type="PANTHER" id="PTHR48051">
    <property type="match status" value="1"/>
</dbReference>
<dbReference type="Proteomes" id="UP000188559">
    <property type="component" value="Unassembled WGS sequence"/>
</dbReference>
<keyword evidence="6" id="KW-1035">Host cytoplasm</keyword>
<dbReference type="PROSITE" id="PS52053">
    <property type="entry name" value="NEL"/>
    <property type="match status" value="1"/>
</dbReference>
<dbReference type="OrthoDB" id="1467561at2"/>
<evidence type="ECO:0000313" key="8">
    <source>
        <dbReference type="EMBL" id="ONH42724.1"/>
    </source>
</evidence>
<feature type="domain" description="NEL" evidence="7">
    <location>
        <begin position="1881"/>
        <end position="2174"/>
    </location>
</feature>
<dbReference type="Pfam" id="PF14496">
    <property type="entry name" value="NEL"/>
    <property type="match status" value="1"/>
</dbReference>
<evidence type="ECO:0000259" key="7">
    <source>
        <dbReference type="PROSITE" id="PS52053"/>
    </source>
</evidence>
<proteinExistence type="inferred from homology"/>
<dbReference type="RefSeq" id="WP_071492705.1">
    <property type="nucleotide sequence ID" value="NZ_LT629702.1"/>
</dbReference>
<comment type="similarity">
    <text evidence="6">Belongs to the LRR-containing bacterial E3 ligase family.</text>
</comment>
<keyword evidence="6" id="KW-0833">Ubl conjugation pathway</keyword>
<dbReference type="GeneID" id="57377950"/>
<dbReference type="Gene3D" id="1.20.58.360">
    <property type="entry name" value="Shigella T3SS effector IpaH defines"/>
    <property type="match status" value="1"/>
</dbReference>
<keyword evidence="9" id="KW-1185">Reference proteome</keyword>
<keyword evidence="4" id="KW-0677">Repeat</keyword>
<keyword evidence="6" id="KW-0808">Transferase</keyword>
<evidence type="ECO:0000256" key="2">
    <source>
        <dbReference type="ARBA" id="ARBA00012483"/>
    </source>
</evidence>
<evidence type="ECO:0000313" key="9">
    <source>
        <dbReference type="Proteomes" id="UP000188559"/>
    </source>
</evidence>
<keyword evidence="3" id="KW-0433">Leucine-rich repeat</keyword>
<dbReference type="GO" id="GO:0005737">
    <property type="term" value="C:cytoplasm"/>
    <property type="evidence" value="ECO:0007669"/>
    <property type="project" value="TreeGrafter"/>
</dbReference>
<accession>A0A1V2JBD5</accession>
<comment type="PTM">
    <text evidence="6">Ubiquitinated in the presence of host E1 ubiquitin-activating enzyme, E2 ubiquitin-conjugating enzyme and ubiquitin.</text>
</comment>
<dbReference type="GO" id="GO:0061630">
    <property type="term" value="F:ubiquitin protein ligase activity"/>
    <property type="evidence" value="ECO:0007669"/>
    <property type="project" value="UniProtKB-EC"/>
</dbReference>
<dbReference type="InterPro" id="IPR001611">
    <property type="entry name" value="Leu-rich_rpt"/>
</dbReference>
<organism evidence="8 9">
    <name type="scientific">Pseudomonas azotoformans</name>
    <dbReference type="NCBI Taxonomy" id="47878"/>
    <lineage>
        <taxon>Bacteria</taxon>
        <taxon>Pseudomonadati</taxon>
        <taxon>Pseudomonadota</taxon>
        <taxon>Gammaproteobacteria</taxon>
        <taxon>Pseudomonadales</taxon>
        <taxon>Pseudomonadaceae</taxon>
        <taxon>Pseudomonas</taxon>
    </lineage>
</organism>
<dbReference type="GO" id="GO:0005576">
    <property type="term" value="C:extracellular region"/>
    <property type="evidence" value="ECO:0007669"/>
    <property type="project" value="UniProtKB-UniRule"/>
</dbReference>
<comment type="caution">
    <text evidence="8">The sequence shown here is derived from an EMBL/GenBank/DDBJ whole genome shotgun (WGS) entry which is preliminary data.</text>
</comment>
<feature type="active site" description="Glycyl thioester intermediate" evidence="6">
    <location>
        <position position="1973"/>
    </location>
</feature>
<reference evidence="8 9" key="1">
    <citation type="submission" date="2016-10" db="EMBL/GenBank/DDBJ databases">
        <title>Pseudomonas lactis sp. nov. and Pseudomonas paralactis sp. nov., isolated from bovine raw milk.</title>
        <authorList>
            <person name="Von Neubeck M."/>
            <person name="Huptas C."/>
            <person name="Glueck C."/>
            <person name="Krewinkel M."/>
            <person name="Stoeckel M."/>
            <person name="Stressler T."/>
            <person name="Fischer L."/>
            <person name="Hinrichs J."/>
            <person name="Scherer S."/>
            <person name="Wenning M."/>
        </authorList>
    </citation>
    <scope>NUCLEOTIDE SEQUENCE [LARGE SCALE GENOMIC DNA]</scope>
    <source>
        <strain evidence="8 9">DSM 18862</strain>
    </source>
</reference>